<dbReference type="HAMAP" id="MF_00161">
    <property type="entry name" value="LspA"/>
    <property type="match status" value="1"/>
</dbReference>
<comment type="subcellular location">
    <subcellularLocation>
        <location evidence="9">Cell membrane</location>
        <topology evidence="9">Multi-pass membrane protein</topology>
    </subcellularLocation>
</comment>
<evidence type="ECO:0000313" key="11">
    <source>
        <dbReference type="EMBL" id="NBD27731.1"/>
    </source>
</evidence>
<reference evidence="11 12" key="1">
    <citation type="submission" date="2020-01" db="EMBL/GenBank/DDBJ databases">
        <title>Paenibacillus soybeanensis sp. nov. isolated from the nodules of soybean (Glycine max(L.) Merr).</title>
        <authorList>
            <person name="Wang H."/>
        </authorList>
    </citation>
    <scope>NUCLEOTIDE SEQUENCE [LARGE SCALE GENOMIC DNA]</scope>
    <source>
        <strain evidence="11 12">T1</strain>
    </source>
</reference>
<dbReference type="PANTHER" id="PTHR33695:SF1">
    <property type="entry name" value="LIPOPROTEIN SIGNAL PEPTIDASE"/>
    <property type="match status" value="1"/>
</dbReference>
<dbReference type="GO" id="GO:0004190">
    <property type="term" value="F:aspartic-type endopeptidase activity"/>
    <property type="evidence" value="ECO:0007669"/>
    <property type="project" value="UniProtKB-EC"/>
</dbReference>
<evidence type="ECO:0000256" key="3">
    <source>
        <dbReference type="ARBA" id="ARBA00022670"/>
    </source>
</evidence>
<evidence type="ECO:0000256" key="4">
    <source>
        <dbReference type="ARBA" id="ARBA00022692"/>
    </source>
</evidence>
<keyword evidence="7 9" id="KW-1133">Transmembrane helix</keyword>
<dbReference type="NCBIfam" id="TIGR00077">
    <property type="entry name" value="lspA"/>
    <property type="match status" value="1"/>
</dbReference>
<dbReference type="PANTHER" id="PTHR33695">
    <property type="entry name" value="LIPOPROTEIN SIGNAL PEPTIDASE"/>
    <property type="match status" value="1"/>
</dbReference>
<comment type="caution">
    <text evidence="11">The sequence shown here is derived from an EMBL/GenBank/DDBJ whole genome shotgun (WGS) entry which is preliminary data.</text>
</comment>
<organism evidence="11 12">
    <name type="scientific">Paenibacillus glycinis</name>
    <dbReference type="NCBI Taxonomy" id="2697035"/>
    <lineage>
        <taxon>Bacteria</taxon>
        <taxon>Bacillati</taxon>
        <taxon>Bacillota</taxon>
        <taxon>Bacilli</taxon>
        <taxon>Bacillales</taxon>
        <taxon>Paenibacillaceae</taxon>
        <taxon>Paenibacillus</taxon>
    </lineage>
</organism>
<dbReference type="PRINTS" id="PR00781">
    <property type="entry name" value="LIPOSIGPTASE"/>
</dbReference>
<protein>
    <recommendedName>
        <fullName evidence="9">Lipoprotein signal peptidase</fullName>
        <ecNumber evidence="9">3.4.23.36</ecNumber>
    </recommendedName>
    <alternativeName>
        <fullName evidence="9">Prolipoprotein signal peptidase</fullName>
    </alternativeName>
    <alternativeName>
        <fullName evidence="9">Signal peptidase II</fullName>
        <shortName evidence="9">SPase II</shortName>
    </alternativeName>
</protein>
<evidence type="ECO:0000256" key="10">
    <source>
        <dbReference type="RuleBase" id="RU004181"/>
    </source>
</evidence>
<dbReference type="EMBL" id="JAAAMV010000030">
    <property type="protein sequence ID" value="NBD27731.1"/>
    <property type="molecule type" value="Genomic_DNA"/>
</dbReference>
<feature type="transmembrane region" description="Helical" evidence="9">
    <location>
        <begin position="75"/>
        <end position="92"/>
    </location>
</feature>
<comment type="function">
    <text evidence="9">This protein specifically catalyzes the removal of signal peptides from prolipoproteins.</text>
</comment>
<keyword evidence="2 9" id="KW-1003">Cell membrane</keyword>
<dbReference type="EC" id="3.4.23.36" evidence="9"/>
<keyword evidence="3 9" id="KW-0645">Protease</keyword>
<dbReference type="InterPro" id="IPR001872">
    <property type="entry name" value="Peptidase_A8"/>
</dbReference>
<name>A0ABW9XZS8_9BACL</name>
<comment type="similarity">
    <text evidence="1 9 10">Belongs to the peptidase A8 family.</text>
</comment>
<evidence type="ECO:0000256" key="7">
    <source>
        <dbReference type="ARBA" id="ARBA00022989"/>
    </source>
</evidence>
<evidence type="ECO:0000256" key="1">
    <source>
        <dbReference type="ARBA" id="ARBA00006139"/>
    </source>
</evidence>
<gene>
    <name evidence="9 11" type="primary">lspA</name>
    <name evidence="11" type="ORF">GT019_27995</name>
</gene>
<feature type="active site" evidence="9">
    <location>
        <position position="102"/>
    </location>
</feature>
<comment type="catalytic activity">
    <reaction evidence="9">
        <text>Release of signal peptides from bacterial membrane prolipoproteins. Hydrolyzes -Xaa-Yaa-Zaa-|-(S,diacylglyceryl)Cys-, in which Xaa is hydrophobic (preferably Leu), and Yaa (Ala or Ser) and Zaa (Gly or Ala) have small, neutral side chains.</text>
        <dbReference type="EC" id="3.4.23.36"/>
    </reaction>
</comment>
<feature type="transmembrane region" description="Helical" evidence="9">
    <location>
        <begin position="46"/>
        <end position="63"/>
    </location>
</feature>
<comment type="pathway">
    <text evidence="9">Protein modification; lipoprotein biosynthesis (signal peptide cleavage).</text>
</comment>
<evidence type="ECO:0000313" key="12">
    <source>
        <dbReference type="Proteomes" id="UP000665561"/>
    </source>
</evidence>
<evidence type="ECO:0000256" key="6">
    <source>
        <dbReference type="ARBA" id="ARBA00022801"/>
    </source>
</evidence>
<feature type="transmembrane region" description="Helical" evidence="9">
    <location>
        <begin position="112"/>
        <end position="134"/>
    </location>
</feature>
<sequence length="145" mass="15976">MTAVDQITKLFVRFNMQVGDSHTVWDGILRFTFYQNSGAARSSFQGYGRLFGIAAVIFIALVIYYRRQNRGERRLMDIGLAFLVAGAAGNGIERLLFGKVTDFLQFGSGDGILNIADLCINVGLLAVIVQQLFFSRGAKNKQAVS</sequence>
<feature type="active site" evidence="9">
    <location>
        <position position="117"/>
    </location>
</feature>
<keyword evidence="12" id="KW-1185">Reference proteome</keyword>
<keyword evidence="8 9" id="KW-0472">Membrane</keyword>
<keyword evidence="6 9" id="KW-0378">Hydrolase</keyword>
<evidence type="ECO:0000256" key="8">
    <source>
        <dbReference type="ARBA" id="ARBA00023136"/>
    </source>
</evidence>
<dbReference type="Proteomes" id="UP000665561">
    <property type="component" value="Unassembled WGS sequence"/>
</dbReference>
<evidence type="ECO:0000256" key="5">
    <source>
        <dbReference type="ARBA" id="ARBA00022750"/>
    </source>
</evidence>
<proteinExistence type="inferred from homology"/>
<accession>A0ABW9XZS8</accession>
<dbReference type="Pfam" id="PF01252">
    <property type="entry name" value="Peptidase_A8"/>
    <property type="match status" value="1"/>
</dbReference>
<keyword evidence="5 9" id="KW-0064">Aspartyl protease</keyword>
<keyword evidence="4 9" id="KW-0812">Transmembrane</keyword>
<comment type="caution">
    <text evidence="9">Lacks conserved residue(s) required for the propagation of feature annotation.</text>
</comment>
<evidence type="ECO:0000256" key="2">
    <source>
        <dbReference type="ARBA" id="ARBA00022475"/>
    </source>
</evidence>
<evidence type="ECO:0000256" key="9">
    <source>
        <dbReference type="HAMAP-Rule" id="MF_00161"/>
    </source>
</evidence>